<dbReference type="Proteomes" id="UP001218218">
    <property type="component" value="Unassembled WGS sequence"/>
</dbReference>
<organism evidence="3 4">
    <name type="scientific">Mycena albidolilacea</name>
    <dbReference type="NCBI Taxonomy" id="1033008"/>
    <lineage>
        <taxon>Eukaryota</taxon>
        <taxon>Fungi</taxon>
        <taxon>Dikarya</taxon>
        <taxon>Basidiomycota</taxon>
        <taxon>Agaricomycotina</taxon>
        <taxon>Agaricomycetes</taxon>
        <taxon>Agaricomycetidae</taxon>
        <taxon>Agaricales</taxon>
        <taxon>Marasmiineae</taxon>
        <taxon>Mycenaceae</taxon>
        <taxon>Mycena</taxon>
    </lineage>
</organism>
<name>A0AAD6ZFD0_9AGAR</name>
<evidence type="ECO:0000313" key="3">
    <source>
        <dbReference type="EMBL" id="KAJ7320813.1"/>
    </source>
</evidence>
<evidence type="ECO:0000256" key="2">
    <source>
        <dbReference type="SAM" id="SignalP"/>
    </source>
</evidence>
<feature type="transmembrane region" description="Helical" evidence="1">
    <location>
        <begin position="139"/>
        <end position="163"/>
    </location>
</feature>
<sequence length="208" mass="22169">MLGRIALLLCPIVWLCVSASAKLTNFTIDDASPAVCPPGWNSFDGTATLTQGPIIVTFVGSQVYVFLAVSNGCNFTIDGVDVGSWGYAQSDGVTQLAYHNTSLLARPHVLLISPASATSLIELDYIIYTDDVPTHKPRIGAIVGGTIGGVVALTLLGIGAFFLRRQDQRRRIAVRGMRLGEVGGGEQDKLSVIKLSMMQQMSGKKSEL</sequence>
<proteinExistence type="predicted"/>
<keyword evidence="1" id="KW-0812">Transmembrane</keyword>
<protein>
    <submittedName>
        <fullName evidence="3">Uncharacterized protein</fullName>
    </submittedName>
</protein>
<dbReference type="AlphaFoldDB" id="A0AAD6ZFD0"/>
<comment type="caution">
    <text evidence="3">The sequence shown here is derived from an EMBL/GenBank/DDBJ whole genome shotgun (WGS) entry which is preliminary data.</text>
</comment>
<keyword evidence="1" id="KW-1133">Transmembrane helix</keyword>
<keyword evidence="1" id="KW-0472">Membrane</keyword>
<accession>A0AAD6ZFD0</accession>
<feature type="chain" id="PRO_5042269147" evidence="2">
    <location>
        <begin position="22"/>
        <end position="208"/>
    </location>
</feature>
<dbReference type="EMBL" id="JARIHO010000053">
    <property type="protein sequence ID" value="KAJ7320813.1"/>
    <property type="molecule type" value="Genomic_DNA"/>
</dbReference>
<feature type="signal peptide" evidence="2">
    <location>
        <begin position="1"/>
        <end position="21"/>
    </location>
</feature>
<keyword evidence="2" id="KW-0732">Signal</keyword>
<reference evidence="3" key="1">
    <citation type="submission" date="2023-03" db="EMBL/GenBank/DDBJ databases">
        <title>Massive genome expansion in bonnet fungi (Mycena s.s.) driven by repeated elements and novel gene families across ecological guilds.</title>
        <authorList>
            <consortium name="Lawrence Berkeley National Laboratory"/>
            <person name="Harder C.B."/>
            <person name="Miyauchi S."/>
            <person name="Viragh M."/>
            <person name="Kuo A."/>
            <person name="Thoen E."/>
            <person name="Andreopoulos B."/>
            <person name="Lu D."/>
            <person name="Skrede I."/>
            <person name="Drula E."/>
            <person name="Henrissat B."/>
            <person name="Morin E."/>
            <person name="Kohler A."/>
            <person name="Barry K."/>
            <person name="LaButti K."/>
            <person name="Morin E."/>
            <person name="Salamov A."/>
            <person name="Lipzen A."/>
            <person name="Mereny Z."/>
            <person name="Hegedus B."/>
            <person name="Baldrian P."/>
            <person name="Stursova M."/>
            <person name="Weitz H."/>
            <person name="Taylor A."/>
            <person name="Grigoriev I.V."/>
            <person name="Nagy L.G."/>
            <person name="Martin F."/>
            <person name="Kauserud H."/>
        </authorList>
    </citation>
    <scope>NUCLEOTIDE SEQUENCE</scope>
    <source>
        <strain evidence="3">CBHHK002</strain>
    </source>
</reference>
<evidence type="ECO:0000313" key="4">
    <source>
        <dbReference type="Proteomes" id="UP001218218"/>
    </source>
</evidence>
<gene>
    <name evidence="3" type="ORF">DFH08DRAFT_819070</name>
</gene>
<dbReference type="CDD" id="cd12087">
    <property type="entry name" value="TM_EGFR-like"/>
    <property type="match status" value="1"/>
</dbReference>
<evidence type="ECO:0000256" key="1">
    <source>
        <dbReference type="SAM" id="Phobius"/>
    </source>
</evidence>
<keyword evidence="4" id="KW-1185">Reference proteome</keyword>